<protein>
    <submittedName>
        <fullName evidence="2">Uncharacterized protein LOC142182716</fullName>
    </submittedName>
</protein>
<proteinExistence type="predicted"/>
<reference evidence="2" key="2">
    <citation type="submission" date="2025-08" db="UniProtKB">
        <authorList>
            <consortium name="RefSeq"/>
        </authorList>
    </citation>
    <scope>IDENTIFICATION</scope>
    <source>
        <tissue evidence="2">Leaf</tissue>
    </source>
</reference>
<keyword evidence="1" id="KW-1185">Reference proteome</keyword>
<evidence type="ECO:0000313" key="2">
    <source>
        <dbReference type="RefSeq" id="XP_075113431.1"/>
    </source>
</evidence>
<gene>
    <name evidence="2" type="primary">LOC142182716</name>
</gene>
<name>A0AC58UVA7_TOBAC</name>
<sequence>MGHELHKWTLHADGDRQWGALTTNVSESFNGLLKFARGLLATSIVRMTFKQMAERFVERHRAASELMDKGVQFMPIPMRKFEKYKRRAYWHSYLQYDHDRGIFEVRTAICGHWGNNLHTVNEASRFCSCGKWIIYHMSCAHAMKCFQQVGLGATNYVDRQYSVAAYVNTYSGQLQLLGAEHYWPLEPFKMMYTRTICARCKCKRECVYGTKWMLVIPFIRVNVAYARKQDTTVVNVLQLVWVAVVIQLLVQVRKCTQLSRIHLVFCFRNIFCNKCLYLFMLQDVSNKITFHSLVTSYYLT</sequence>
<dbReference type="Proteomes" id="UP000790787">
    <property type="component" value="Chromosome 7"/>
</dbReference>
<dbReference type="RefSeq" id="XP_075113431.1">
    <property type="nucleotide sequence ID" value="XM_075257330.1"/>
</dbReference>
<evidence type="ECO:0000313" key="1">
    <source>
        <dbReference type="Proteomes" id="UP000790787"/>
    </source>
</evidence>
<accession>A0AC58UVA7</accession>
<reference evidence="1" key="1">
    <citation type="journal article" date="2014" name="Nat. Commun.">
        <title>The tobacco genome sequence and its comparison with those of tomato and potato.</title>
        <authorList>
            <person name="Sierro N."/>
            <person name="Battey J.N."/>
            <person name="Ouadi S."/>
            <person name="Bakaher N."/>
            <person name="Bovet L."/>
            <person name="Willig A."/>
            <person name="Goepfert S."/>
            <person name="Peitsch M.C."/>
            <person name="Ivanov N.V."/>
        </authorList>
    </citation>
    <scope>NUCLEOTIDE SEQUENCE [LARGE SCALE GENOMIC DNA]</scope>
</reference>
<organism evidence="1 2">
    <name type="scientific">Nicotiana tabacum</name>
    <name type="common">Common tobacco</name>
    <dbReference type="NCBI Taxonomy" id="4097"/>
    <lineage>
        <taxon>Eukaryota</taxon>
        <taxon>Viridiplantae</taxon>
        <taxon>Streptophyta</taxon>
        <taxon>Embryophyta</taxon>
        <taxon>Tracheophyta</taxon>
        <taxon>Spermatophyta</taxon>
        <taxon>Magnoliopsida</taxon>
        <taxon>eudicotyledons</taxon>
        <taxon>Gunneridae</taxon>
        <taxon>Pentapetalae</taxon>
        <taxon>asterids</taxon>
        <taxon>lamiids</taxon>
        <taxon>Solanales</taxon>
        <taxon>Solanaceae</taxon>
        <taxon>Nicotianoideae</taxon>
        <taxon>Nicotianeae</taxon>
        <taxon>Nicotiana</taxon>
    </lineage>
</organism>